<evidence type="ECO:0000256" key="5">
    <source>
        <dbReference type="ARBA" id="ARBA00022882"/>
    </source>
</evidence>
<feature type="compositionally biased region" description="Gly residues" evidence="13">
    <location>
        <begin position="979"/>
        <end position="991"/>
    </location>
</feature>
<dbReference type="PANTHER" id="PTHR10037">
    <property type="entry name" value="VOLTAGE-GATED CATION CHANNEL CALCIUM AND SODIUM"/>
    <property type="match status" value="1"/>
</dbReference>
<feature type="transmembrane region" description="Helical" evidence="14">
    <location>
        <begin position="790"/>
        <end position="813"/>
    </location>
</feature>
<dbReference type="PROSITE" id="PS50096">
    <property type="entry name" value="IQ"/>
    <property type="match status" value="1"/>
</dbReference>
<evidence type="ECO:0000256" key="12">
    <source>
        <dbReference type="RuleBase" id="RU003808"/>
    </source>
</evidence>
<feature type="compositionally biased region" description="Gly residues" evidence="13">
    <location>
        <begin position="830"/>
        <end position="842"/>
    </location>
</feature>
<evidence type="ECO:0000256" key="6">
    <source>
        <dbReference type="ARBA" id="ARBA00022989"/>
    </source>
</evidence>
<feature type="transmembrane region" description="Helical" evidence="14">
    <location>
        <begin position="1608"/>
        <end position="1627"/>
    </location>
</feature>
<keyword evidence="6 14" id="KW-1133">Transmembrane helix</keyword>
<feature type="compositionally biased region" description="Gly residues" evidence="13">
    <location>
        <begin position="2030"/>
        <end position="2051"/>
    </location>
</feature>
<evidence type="ECO:0000256" key="4">
    <source>
        <dbReference type="ARBA" id="ARBA00022737"/>
    </source>
</evidence>
<feature type="region of interest" description="Disordered" evidence="13">
    <location>
        <begin position="942"/>
        <end position="1139"/>
    </location>
</feature>
<dbReference type="GO" id="GO:0005891">
    <property type="term" value="C:voltage-gated calcium channel complex"/>
    <property type="evidence" value="ECO:0007669"/>
    <property type="project" value="InterPro"/>
</dbReference>
<feature type="region of interest" description="Disordered" evidence="13">
    <location>
        <begin position="827"/>
        <end position="912"/>
    </location>
</feature>
<dbReference type="GO" id="GO:0001518">
    <property type="term" value="C:voltage-gated sodium channel complex"/>
    <property type="evidence" value="ECO:0007669"/>
    <property type="project" value="TreeGrafter"/>
</dbReference>
<evidence type="ECO:0000259" key="15">
    <source>
        <dbReference type="Pfam" id="PF00520"/>
    </source>
</evidence>
<keyword evidence="12" id="KW-0109">Calcium transport</keyword>
<comment type="subcellular location">
    <subcellularLocation>
        <location evidence="1 12">Membrane</location>
        <topology evidence="1 12">Multi-pass membrane protein</topology>
    </subcellularLocation>
</comment>
<feature type="transmembrane region" description="Helical" evidence="14">
    <location>
        <begin position="1378"/>
        <end position="1404"/>
    </location>
</feature>
<evidence type="ECO:0000256" key="9">
    <source>
        <dbReference type="ARBA" id="ARBA00023180"/>
    </source>
</evidence>
<dbReference type="Gene3D" id="1.20.120.350">
    <property type="entry name" value="Voltage-gated potassium channels. Chain C"/>
    <property type="match status" value="4"/>
</dbReference>
<keyword evidence="8 14" id="KW-0472">Membrane</keyword>
<keyword evidence="4" id="KW-0677">Repeat</keyword>
<feature type="compositionally biased region" description="Basic and acidic residues" evidence="13">
    <location>
        <begin position="2052"/>
        <end position="2067"/>
    </location>
</feature>
<keyword evidence="3 14" id="KW-0812">Transmembrane</keyword>
<dbReference type="Gene3D" id="1.10.287.70">
    <property type="match status" value="4"/>
</dbReference>
<feature type="transmembrane region" description="Helical" evidence="14">
    <location>
        <begin position="536"/>
        <end position="559"/>
    </location>
</feature>
<dbReference type="GO" id="GO:0005245">
    <property type="term" value="F:voltage-gated calcium channel activity"/>
    <property type="evidence" value="ECO:0007669"/>
    <property type="project" value="InterPro"/>
</dbReference>
<dbReference type="InterPro" id="IPR002077">
    <property type="entry name" value="VDCCAlpha1"/>
</dbReference>
<feature type="region of interest" description="Disordered" evidence="13">
    <location>
        <begin position="385"/>
        <end position="464"/>
    </location>
</feature>
<dbReference type="FunFam" id="1.20.120.350:FF:000068">
    <property type="entry name" value="Sodium channel protein"/>
    <property type="match status" value="2"/>
</dbReference>
<protein>
    <recommendedName>
        <fullName evidence="19">Voltage-gated Ca2+ channel, alpha subunit</fullName>
    </recommendedName>
</protein>
<keyword evidence="7" id="KW-0406">Ion transport</keyword>
<evidence type="ECO:0000256" key="2">
    <source>
        <dbReference type="ARBA" id="ARBA00022448"/>
    </source>
</evidence>
<keyword evidence="18" id="KW-1185">Reference proteome</keyword>
<dbReference type="FunFam" id="1.20.120.350:FF:000095">
    <property type="entry name" value="Voltage-gated Ca2+ channel, alpha subunit"/>
    <property type="match status" value="1"/>
</dbReference>
<evidence type="ECO:0000256" key="3">
    <source>
        <dbReference type="ARBA" id="ARBA00022692"/>
    </source>
</evidence>
<feature type="transmembrane region" description="Helical" evidence="14">
    <location>
        <begin position="1849"/>
        <end position="1871"/>
    </location>
</feature>
<dbReference type="InterPro" id="IPR043203">
    <property type="entry name" value="VGCC_Ca_Na"/>
</dbReference>
<keyword evidence="12" id="KW-0107">Calcium channel</keyword>
<dbReference type="InterPro" id="IPR027359">
    <property type="entry name" value="Volt_channel_dom_sf"/>
</dbReference>
<evidence type="ECO:0000256" key="13">
    <source>
        <dbReference type="SAM" id="MobiDB-lite"/>
    </source>
</evidence>
<feature type="transmembrane region" description="Helical" evidence="14">
    <location>
        <begin position="631"/>
        <end position="652"/>
    </location>
</feature>
<name>A0A835WRP7_9CHLO</name>
<keyword evidence="2" id="KW-0813">Transport</keyword>
<dbReference type="SUPFAM" id="SSF81324">
    <property type="entry name" value="Voltage-gated potassium channels"/>
    <property type="match status" value="4"/>
</dbReference>
<keyword evidence="5 12" id="KW-0851">Voltage-gated channel</keyword>
<dbReference type="InterPro" id="IPR031649">
    <property type="entry name" value="GPHH_dom"/>
</dbReference>
<reference evidence="17" key="1">
    <citation type="journal article" date="2020" name="bioRxiv">
        <title>Comparative genomics of Chlamydomonas.</title>
        <authorList>
            <person name="Craig R.J."/>
            <person name="Hasan A.R."/>
            <person name="Ness R.W."/>
            <person name="Keightley P.D."/>
        </authorList>
    </citation>
    <scope>NUCLEOTIDE SEQUENCE</scope>
    <source>
        <strain evidence="17">CCAP 11/173</strain>
    </source>
</reference>
<keyword evidence="10" id="KW-0407">Ion channel</keyword>
<keyword evidence="11" id="KW-0479">Metal-binding</keyword>
<feature type="transmembrane region" description="Helical" evidence="14">
    <location>
        <begin position="1719"/>
        <end position="1747"/>
    </location>
</feature>
<evidence type="ECO:0000259" key="16">
    <source>
        <dbReference type="Pfam" id="PF16905"/>
    </source>
</evidence>
<feature type="region of interest" description="Disordered" evidence="13">
    <location>
        <begin position="2029"/>
        <end position="2067"/>
    </location>
</feature>
<feature type="transmembrane region" description="Helical" evidence="14">
    <location>
        <begin position="1288"/>
        <end position="1310"/>
    </location>
</feature>
<dbReference type="Pfam" id="PF00520">
    <property type="entry name" value="Ion_trans"/>
    <property type="match status" value="4"/>
</dbReference>
<dbReference type="OrthoDB" id="416585at2759"/>
<feature type="binding site" evidence="11">
    <location>
        <position position="337"/>
    </location>
    <ligand>
        <name>Ca(2+)</name>
        <dbReference type="ChEBI" id="CHEBI:29108"/>
    </ligand>
</feature>
<feature type="compositionally biased region" description="Gly residues" evidence="13">
    <location>
        <begin position="1129"/>
        <end position="1138"/>
    </location>
</feature>
<evidence type="ECO:0000256" key="8">
    <source>
        <dbReference type="ARBA" id="ARBA00023136"/>
    </source>
</evidence>
<feature type="transmembrane region" description="Helical" evidence="14">
    <location>
        <begin position="80"/>
        <end position="98"/>
    </location>
</feature>
<dbReference type="PRINTS" id="PR00167">
    <property type="entry name" value="CACHANNEL"/>
</dbReference>
<feature type="transmembrane region" description="Helical" evidence="14">
    <location>
        <begin position="119"/>
        <end position="140"/>
    </location>
</feature>
<feature type="compositionally biased region" description="Low complexity" evidence="13">
    <location>
        <begin position="853"/>
        <end position="862"/>
    </location>
</feature>
<feature type="compositionally biased region" description="Gly residues" evidence="13">
    <location>
        <begin position="415"/>
        <end position="428"/>
    </location>
</feature>
<feature type="transmembrane region" description="Helical" evidence="14">
    <location>
        <begin position="503"/>
        <end position="524"/>
    </location>
</feature>
<feature type="domain" description="Voltage-dependent L-type calcium channel IQ-associated" evidence="16">
    <location>
        <begin position="1892"/>
        <end position="1946"/>
    </location>
</feature>
<feature type="transmembrane region" description="Helical" evidence="14">
    <location>
        <begin position="1669"/>
        <end position="1698"/>
    </location>
</feature>
<keyword evidence="9" id="KW-0325">Glycoprotein</keyword>
<feature type="compositionally biased region" description="Low complexity" evidence="13">
    <location>
        <begin position="996"/>
        <end position="1013"/>
    </location>
</feature>
<dbReference type="GO" id="GO:0046872">
    <property type="term" value="F:metal ion binding"/>
    <property type="evidence" value="ECO:0007669"/>
    <property type="project" value="UniProtKB-KW"/>
</dbReference>
<feature type="transmembrane region" description="Helical" evidence="14">
    <location>
        <begin position="1322"/>
        <end position="1342"/>
    </location>
</feature>
<dbReference type="GO" id="GO:0005248">
    <property type="term" value="F:voltage-gated sodium channel activity"/>
    <property type="evidence" value="ECO:0007669"/>
    <property type="project" value="TreeGrafter"/>
</dbReference>
<feature type="transmembrane region" description="Helical" evidence="14">
    <location>
        <begin position="194"/>
        <end position="225"/>
    </location>
</feature>
<dbReference type="EMBL" id="JAEHOD010000007">
    <property type="protein sequence ID" value="KAG2451636.1"/>
    <property type="molecule type" value="Genomic_DNA"/>
</dbReference>
<sequence>MEGEREATANGPGPPAAEASSVKGMETTSPHFAGEKPSTANQGMAHLAAVTMTYPEYSLLFLRKSNLVRRWCVYITHTRVFEWTILAAILANCVTLALSSNRQDFHETSLGSTLVNLEYLWVAIFTTEALLKIVAMGFVLAPGTYLRDGWNVVDFSVVALGFVDIFSSGNLTALRTVRVLRPLRAITRIRGMRVLVTTMISSLPMLIDVFVLCAFTFFIFGLVAVQLFSGRMTHRCAAPVFDYSYTEVVDGTAFYRNVTYVVSDEESSDGCSGPMGDGVEWVDVNGTAVALAGSNGLGRACPPGLYCTDYGNPNYGITSFDHILWAWLTIFQIITQEGWTDIMYFTSDAITWWVWPFFVVLVVFGSFYIINLALAVLFMQFSSDNHADDPSNGNKKRGKRNGSGDGKQQQQAGAAGDGGGSRGAGAAKGGDDDSDSESSMSDVGSEEDQRQRGPNMAEVTGLRPVGQNSARLKSSISSPLTMEEVERLRPWRQRVYKLASSRWLEITTMSLIILNTVLMCINWFEMPESVERATNYINYVFTIYFLVEMVIKMTGFGLVRYFRDGMNIFDCLVVLISVTEMILDIIPSVSGLGPLSVLRAFRLLRIFRLARSWKELNLIIRAIFKSITSTTYLLLLMLLFMFIASLMGMQLFGYKFMFCDYVEGAAPVCPLGWDVWGQCPNHFHCYLPCTDAEYGTWINATGSNYNDQAYCERFCANDQAAAAADANATSPEVAVAGGCEYLAMVGKSEVPRANFDNLFWAMYTVFQMLTMENWNNIMYDGMRTTTPWSAIYFVAVVLIGTYLVFNLFVAILLDNFSSVFGENDDSNGVSGSGSLKGDGQADGSGKHGDRRSSLSSSDSSDSLGHDSDLDAGEAGDVFGSMRSQYDYDNSECADSPHAMEDGSRPSSPGGIHYAADGYTSRFSGEYTIAHGFGADGGGGLGEHGAGYPTHEAHTARGRAGPGGDPAGADPGSDRSARQGGPGSGPGVGIGGSQRAPPTLNLPDSPSSSSALPPIGQAHLPAPSPKTPFSAGLGCAHSSPGANGGHPVPQSPLDLSWGPRGVLRKVVPVDDEGRPTSSQSGGHQQPRPALRPVSAALRPYTAVRGTGGNRVRPVSGRPPIKSKGVDSGREGGGTGGGGVTFANDAVSRRASFIAAHQAAAAAGSQGAGGADPAAAAAAGSTSRGGLAASIGRSIGRTVSRTLQRAMSSLRSIREVRHNEHLAKQIKGQSLLLFDPEHWVRWRAARLVHHTHFETVILGLIVLSSITLALDSPGLDPDSQLAAALRYLDYIFLGAFTLEALLKIITFGFAFTGKHAYIRNGWNVLDFIIVLAGYALLAVELSGANGEDLKMLRILRTLRALRPLRAASRYEGLKLVVNTLFAVLPAMADVALVCALFYIIFSILAVNLFKGQLYNCIDVDSGERLDPYYLLAPGETLERGMCEAGVLTVSSSVYTAARNISLQPYNITTSWVNPVANFDNVAISALTLFQVATLELWVDIMFTAVDVAGVGNQPLWNNHPVAILFFILVVVVCCFFVLNLFIGVTLDKFTELQQAKTASSVFVTPQQQNWVDVQKLLLRTGMASRPARFEEPAWRGELYDFVTGTLFDEFILITIIVNVFFMAMVHANMSPQWQDCMTYTNLIFTCIFVVEAALKIAAFGAFAYFRDRWNAFDFFVVLISIASVILDFSGTQNLSFMPVLRVLRVVRVVRLIRRAAGMRRLLLTLVQSLPALGNVGGVMVLFFFVYAVIGMNLFGGIKFGDYISRHANFNNFGKAMLLLMRMITGESWSGVMQDCMITHDCVLITANVTAPATNATLVEGTYLSPGDPSLSGLPANAQQNQCSLSPWAAVVYFPTFIVLCGFILLNLVIAIILENMITSENDEGLTVNKTMVGQFVDAWSQVDNCATGYVHASKLPLIISLMDPPLGTRGEGSARSVTQAVIMSVDVPIHENNTVTFIETLHALAGRVAGTELPEIEEEWLVDKYSKRLPNGGAAFPKLTAAHFHAALYVQAAIRGFMARHKMRGMMQTLAGGPGGGGGGSSGTGAVGEGPDGGMHKGVEAYDKGVKGA</sequence>
<dbReference type="InterPro" id="IPR005821">
    <property type="entry name" value="Ion_trans_dom"/>
</dbReference>
<dbReference type="Pfam" id="PF16905">
    <property type="entry name" value="GPHH"/>
    <property type="match status" value="1"/>
</dbReference>
<proteinExistence type="inferred from homology"/>
<dbReference type="Proteomes" id="UP000613740">
    <property type="component" value="Unassembled WGS sequence"/>
</dbReference>
<comment type="caution">
    <text evidence="17">The sequence shown here is derived from an EMBL/GenBank/DDBJ whole genome shotgun (WGS) entry which is preliminary data.</text>
</comment>
<evidence type="ECO:0000256" key="14">
    <source>
        <dbReference type="SAM" id="Phobius"/>
    </source>
</evidence>
<feature type="domain" description="Ion transport" evidence="15">
    <location>
        <begin position="1604"/>
        <end position="1874"/>
    </location>
</feature>
<evidence type="ECO:0000256" key="10">
    <source>
        <dbReference type="ARBA" id="ARBA00023303"/>
    </source>
</evidence>
<evidence type="ECO:0000256" key="1">
    <source>
        <dbReference type="ARBA" id="ARBA00004141"/>
    </source>
</evidence>
<comment type="similarity">
    <text evidence="12">Belongs to the calcium channel alpha-1 subunit (TC 1.A.1.11) family.</text>
</comment>
<accession>A0A835WRP7</accession>
<evidence type="ECO:0000313" key="18">
    <source>
        <dbReference type="Proteomes" id="UP000613740"/>
    </source>
</evidence>
<dbReference type="PANTHER" id="PTHR10037:SF62">
    <property type="entry name" value="SODIUM CHANNEL PROTEIN 60E"/>
    <property type="match status" value="1"/>
</dbReference>
<gene>
    <name evidence="17" type="ORF">HYH02_003416</name>
</gene>
<dbReference type="Gene3D" id="1.10.238.10">
    <property type="entry name" value="EF-hand"/>
    <property type="match status" value="1"/>
</dbReference>
<feature type="region of interest" description="Disordered" evidence="13">
    <location>
        <begin position="1"/>
        <end position="37"/>
    </location>
</feature>
<evidence type="ECO:0008006" key="19">
    <source>
        <dbReference type="Google" id="ProtNLM"/>
    </source>
</evidence>
<feature type="binding site" evidence="11">
    <location>
        <position position="1493"/>
    </location>
    <ligand>
        <name>Ca(2+)</name>
        <dbReference type="ChEBI" id="CHEBI:29108"/>
    </ligand>
</feature>
<feature type="domain" description="Ion transport" evidence="15">
    <location>
        <begin position="79"/>
        <end position="386"/>
    </location>
</feature>
<evidence type="ECO:0000313" key="17">
    <source>
        <dbReference type="EMBL" id="KAG2451636.1"/>
    </source>
</evidence>
<evidence type="ECO:0000256" key="7">
    <source>
        <dbReference type="ARBA" id="ARBA00023065"/>
    </source>
</evidence>
<evidence type="ECO:0000256" key="11">
    <source>
        <dbReference type="PIRSR" id="PIRSR602077-1"/>
    </source>
</evidence>
<feature type="transmembrane region" description="Helical" evidence="14">
    <location>
        <begin position="1519"/>
        <end position="1540"/>
    </location>
</feature>
<feature type="transmembrane region" description="Helical" evidence="14">
    <location>
        <begin position="353"/>
        <end position="378"/>
    </location>
</feature>
<feature type="transmembrane region" description="Helical" evidence="14">
    <location>
        <begin position="1639"/>
        <end position="1663"/>
    </location>
</feature>
<dbReference type="FunFam" id="1.20.120.350:FF:000009">
    <property type="entry name" value="Voltage-dependent T-type calcium channel subunit alpha"/>
    <property type="match status" value="1"/>
</dbReference>
<feature type="binding site" evidence="11">
    <location>
        <position position="772"/>
    </location>
    <ligand>
        <name>Ca(2+)</name>
        <dbReference type="ChEBI" id="CHEBI:29108"/>
    </ligand>
</feature>
<feature type="domain" description="Ion transport" evidence="15">
    <location>
        <begin position="1249"/>
        <end position="1553"/>
    </location>
</feature>
<feature type="domain" description="Ion transport" evidence="15">
    <location>
        <begin position="502"/>
        <end position="818"/>
    </location>
</feature>
<keyword evidence="11 12" id="KW-0106">Calcium</keyword>
<organism evidence="17 18">
    <name type="scientific">Chlamydomonas schloesseri</name>
    <dbReference type="NCBI Taxonomy" id="2026947"/>
    <lineage>
        <taxon>Eukaryota</taxon>
        <taxon>Viridiplantae</taxon>
        <taxon>Chlorophyta</taxon>
        <taxon>core chlorophytes</taxon>
        <taxon>Chlorophyceae</taxon>
        <taxon>CS clade</taxon>
        <taxon>Chlamydomonadales</taxon>
        <taxon>Chlamydomonadaceae</taxon>
        <taxon>Chlamydomonas</taxon>
    </lineage>
</organism>